<comment type="caution">
    <text evidence="3">The sequence shown here is derived from an EMBL/GenBank/DDBJ whole genome shotgun (WGS) entry which is preliminary data.</text>
</comment>
<feature type="region of interest" description="Disordered" evidence="1">
    <location>
        <begin position="1"/>
        <end position="48"/>
    </location>
</feature>
<dbReference type="AlphaFoldDB" id="A0A9W6X633"/>
<dbReference type="OrthoDB" id="330047at2759"/>
<feature type="compositionally biased region" description="Polar residues" evidence="1">
    <location>
        <begin position="79"/>
        <end position="97"/>
    </location>
</feature>
<proteinExistence type="predicted"/>
<name>A0A9W6X633_9STRA</name>
<feature type="compositionally biased region" description="Low complexity" evidence="1">
    <location>
        <begin position="33"/>
        <end position="45"/>
    </location>
</feature>
<sequence length="163" mass="17770">MLQDRALWGLRGPRTRRASTAELRRRSSVDSTSVPHSARAASSHRPAGKLVESTSDFSLLVAYVEAHGLADADPEESRNAQTNAGTQTKRATASKSQPLPEDEEVEAEEEDVQTVLSLEEELLACHGEEHETLAVDRWQLSKEVMFLVSAFLVLFASGGLILG</sequence>
<feature type="region of interest" description="Disordered" evidence="1">
    <location>
        <begin position="70"/>
        <end position="111"/>
    </location>
</feature>
<evidence type="ECO:0000256" key="1">
    <source>
        <dbReference type="SAM" id="MobiDB-lite"/>
    </source>
</evidence>
<dbReference type="EMBL" id="BSXW01000973">
    <property type="protein sequence ID" value="GMF32274.1"/>
    <property type="molecule type" value="Genomic_DNA"/>
</dbReference>
<gene>
    <name evidence="3" type="ORF">Plil01_001380700</name>
</gene>
<reference evidence="3" key="1">
    <citation type="submission" date="2023-04" db="EMBL/GenBank/DDBJ databases">
        <title>Phytophthora lilii NBRC 32176.</title>
        <authorList>
            <person name="Ichikawa N."/>
            <person name="Sato H."/>
            <person name="Tonouchi N."/>
        </authorList>
    </citation>
    <scope>NUCLEOTIDE SEQUENCE</scope>
    <source>
        <strain evidence="3">NBRC 32176</strain>
    </source>
</reference>
<evidence type="ECO:0000313" key="3">
    <source>
        <dbReference type="EMBL" id="GMF32274.1"/>
    </source>
</evidence>
<keyword evidence="4" id="KW-1185">Reference proteome</keyword>
<keyword evidence="2" id="KW-0472">Membrane</keyword>
<accession>A0A9W6X633</accession>
<protein>
    <submittedName>
        <fullName evidence="3">Unnamed protein product</fullName>
    </submittedName>
</protein>
<feature type="transmembrane region" description="Helical" evidence="2">
    <location>
        <begin position="144"/>
        <end position="162"/>
    </location>
</feature>
<keyword evidence="2" id="KW-0812">Transmembrane</keyword>
<evidence type="ECO:0000313" key="4">
    <source>
        <dbReference type="Proteomes" id="UP001165083"/>
    </source>
</evidence>
<feature type="compositionally biased region" description="Acidic residues" evidence="1">
    <location>
        <begin position="100"/>
        <end position="111"/>
    </location>
</feature>
<dbReference type="Proteomes" id="UP001165083">
    <property type="component" value="Unassembled WGS sequence"/>
</dbReference>
<organism evidence="3 4">
    <name type="scientific">Phytophthora lilii</name>
    <dbReference type="NCBI Taxonomy" id="2077276"/>
    <lineage>
        <taxon>Eukaryota</taxon>
        <taxon>Sar</taxon>
        <taxon>Stramenopiles</taxon>
        <taxon>Oomycota</taxon>
        <taxon>Peronosporomycetes</taxon>
        <taxon>Peronosporales</taxon>
        <taxon>Peronosporaceae</taxon>
        <taxon>Phytophthora</taxon>
    </lineage>
</organism>
<evidence type="ECO:0000256" key="2">
    <source>
        <dbReference type="SAM" id="Phobius"/>
    </source>
</evidence>
<keyword evidence="2" id="KW-1133">Transmembrane helix</keyword>